<dbReference type="RefSeq" id="WP_380135840.1">
    <property type="nucleotide sequence ID" value="NZ_JBHLUI010000003.1"/>
</dbReference>
<dbReference type="Pfam" id="PF00171">
    <property type="entry name" value="Aldedh"/>
    <property type="match status" value="1"/>
</dbReference>
<comment type="caution">
    <text evidence="4">The sequence shown here is derived from an EMBL/GenBank/DDBJ whole genome shotgun (WGS) entry which is preliminary data.</text>
</comment>
<accession>A0ABV5LRS4</accession>
<dbReference type="InterPro" id="IPR016161">
    <property type="entry name" value="Ald_DH/histidinol_DH"/>
</dbReference>
<sequence>MASRPPLRTRPGGGRVPAEDVLRAAARAAVAWSARPALERGRTLLEAAADLEERRSVVVEELRGSGFRLSEAVADVDAAVDETVRWAGWTDKVGAFVPRMLDLPAPGSGTVVLVLGGGGEPVRTAARTVLPVLATGGAVLLLPRPGAGRATAQFVAGLGAALPPGLLTDHPDWADPQVAGPLGTAAGAVGAALDLRRAVAPAPPGSAGSDGSDGRDGPDPVEALRDTLVAAGGRVVLTPSPDPTHPGPGLDVLTALTPVLR</sequence>
<dbReference type="InterPro" id="IPR015590">
    <property type="entry name" value="Aldehyde_DH_dom"/>
</dbReference>
<organism evidence="4 5">
    <name type="scientific">Kineococcus gynurae</name>
    <dbReference type="NCBI Taxonomy" id="452979"/>
    <lineage>
        <taxon>Bacteria</taxon>
        <taxon>Bacillati</taxon>
        <taxon>Actinomycetota</taxon>
        <taxon>Actinomycetes</taxon>
        <taxon>Kineosporiales</taxon>
        <taxon>Kineosporiaceae</taxon>
        <taxon>Kineococcus</taxon>
    </lineage>
</organism>
<dbReference type="InterPro" id="IPR016162">
    <property type="entry name" value="Ald_DH_N"/>
</dbReference>
<name>A0ABV5LRS4_9ACTN</name>
<keyword evidence="1" id="KW-0560">Oxidoreductase</keyword>
<evidence type="ECO:0000256" key="1">
    <source>
        <dbReference type="ARBA" id="ARBA00023002"/>
    </source>
</evidence>
<dbReference type="Gene3D" id="3.40.605.10">
    <property type="entry name" value="Aldehyde Dehydrogenase, Chain A, domain 1"/>
    <property type="match status" value="1"/>
</dbReference>
<evidence type="ECO:0000256" key="2">
    <source>
        <dbReference type="SAM" id="MobiDB-lite"/>
    </source>
</evidence>
<dbReference type="SUPFAM" id="SSF53720">
    <property type="entry name" value="ALDH-like"/>
    <property type="match status" value="1"/>
</dbReference>
<protein>
    <submittedName>
        <fullName evidence="4">Aldehyde dehydrogenase family protein</fullName>
    </submittedName>
</protein>
<dbReference type="Proteomes" id="UP001589748">
    <property type="component" value="Unassembled WGS sequence"/>
</dbReference>
<feature type="domain" description="Aldehyde dehydrogenase" evidence="3">
    <location>
        <begin position="15"/>
        <end position="167"/>
    </location>
</feature>
<reference evidence="4 5" key="1">
    <citation type="submission" date="2024-09" db="EMBL/GenBank/DDBJ databases">
        <authorList>
            <person name="Sun Q."/>
            <person name="Mori K."/>
        </authorList>
    </citation>
    <scope>NUCLEOTIDE SEQUENCE [LARGE SCALE GENOMIC DNA]</scope>
    <source>
        <strain evidence="4 5">TISTR 1856</strain>
    </source>
</reference>
<evidence type="ECO:0000259" key="3">
    <source>
        <dbReference type="Pfam" id="PF00171"/>
    </source>
</evidence>
<keyword evidence="5" id="KW-1185">Reference proteome</keyword>
<gene>
    <name evidence="4" type="ORF">ACFFVI_07195</name>
</gene>
<proteinExistence type="predicted"/>
<dbReference type="EMBL" id="JBHMDM010000004">
    <property type="protein sequence ID" value="MFB9376751.1"/>
    <property type="molecule type" value="Genomic_DNA"/>
</dbReference>
<evidence type="ECO:0000313" key="5">
    <source>
        <dbReference type="Proteomes" id="UP001589748"/>
    </source>
</evidence>
<evidence type="ECO:0000313" key="4">
    <source>
        <dbReference type="EMBL" id="MFB9376751.1"/>
    </source>
</evidence>
<feature type="region of interest" description="Disordered" evidence="2">
    <location>
        <begin position="199"/>
        <end position="221"/>
    </location>
</feature>
<feature type="compositionally biased region" description="Basic and acidic residues" evidence="2">
    <location>
        <begin position="212"/>
        <end position="221"/>
    </location>
</feature>